<dbReference type="EMBL" id="FQZF01000040">
    <property type="protein sequence ID" value="SHK26954.1"/>
    <property type="molecule type" value="Genomic_DNA"/>
</dbReference>
<dbReference type="Proteomes" id="UP000184387">
    <property type="component" value="Unassembled WGS sequence"/>
</dbReference>
<organism evidence="1 2">
    <name type="scientific">Muricoccus roseus</name>
    <dbReference type="NCBI Taxonomy" id="198092"/>
    <lineage>
        <taxon>Bacteria</taxon>
        <taxon>Pseudomonadati</taxon>
        <taxon>Pseudomonadota</taxon>
        <taxon>Alphaproteobacteria</taxon>
        <taxon>Acetobacterales</taxon>
        <taxon>Roseomonadaceae</taxon>
        <taxon>Muricoccus</taxon>
    </lineage>
</organism>
<dbReference type="STRING" id="198092.SAMN02745194_04582"/>
<name>A0A1M6R3C2_9PROT</name>
<proteinExistence type="predicted"/>
<keyword evidence="2" id="KW-1185">Reference proteome</keyword>
<protein>
    <submittedName>
        <fullName evidence="1">Uncharacterized protein</fullName>
    </submittedName>
</protein>
<dbReference type="RefSeq" id="WP_175562722.1">
    <property type="nucleotide sequence ID" value="NZ_FQZF01000040.1"/>
</dbReference>
<evidence type="ECO:0000313" key="1">
    <source>
        <dbReference type="EMBL" id="SHK26954.1"/>
    </source>
</evidence>
<sequence>MAAEPDETTEEARRWIELGARIFNTISDRRLLTLGLRSRLSAMPEAA</sequence>
<gene>
    <name evidence="1" type="ORF">SAMN02745194_04582</name>
</gene>
<evidence type="ECO:0000313" key="2">
    <source>
        <dbReference type="Proteomes" id="UP000184387"/>
    </source>
</evidence>
<accession>A0A1M6R3C2</accession>
<reference evidence="1 2" key="1">
    <citation type="submission" date="2016-11" db="EMBL/GenBank/DDBJ databases">
        <authorList>
            <person name="Jaros S."/>
            <person name="Januszkiewicz K."/>
            <person name="Wedrychowicz H."/>
        </authorList>
    </citation>
    <scope>NUCLEOTIDE SEQUENCE [LARGE SCALE GENOMIC DNA]</scope>
    <source>
        <strain evidence="1 2">DSM 14916</strain>
    </source>
</reference>
<dbReference type="AlphaFoldDB" id="A0A1M6R3C2"/>